<name>A0ABR0I0Y4_9PEZI</name>
<reference evidence="1 2" key="1">
    <citation type="journal article" date="2023" name="bioRxiv">
        <title>High-quality genome assemblies of four members of thePodospora anserinaspecies complex.</title>
        <authorList>
            <person name="Ament-Velasquez S.L."/>
            <person name="Vogan A.A."/>
            <person name="Wallerman O."/>
            <person name="Hartmann F."/>
            <person name="Gautier V."/>
            <person name="Silar P."/>
            <person name="Giraud T."/>
            <person name="Johannesson H."/>
        </authorList>
    </citation>
    <scope>NUCLEOTIDE SEQUENCE [LARGE SCALE GENOMIC DNA]</scope>
    <source>
        <strain evidence="1 2">CBS 411.78</strain>
    </source>
</reference>
<protein>
    <submittedName>
        <fullName evidence="1">Uncharacterized protein</fullName>
    </submittedName>
</protein>
<comment type="caution">
    <text evidence="1">The sequence shown here is derived from an EMBL/GenBank/DDBJ whole genome shotgun (WGS) entry which is preliminary data.</text>
</comment>
<dbReference type="RefSeq" id="XP_062771211.1">
    <property type="nucleotide sequence ID" value="XM_062905361.1"/>
</dbReference>
<gene>
    <name evidence="1" type="ORF">QC763_0018670</name>
</gene>
<organism evidence="1 2">
    <name type="scientific">Podospora pseudopauciseta</name>
    <dbReference type="NCBI Taxonomy" id="2093780"/>
    <lineage>
        <taxon>Eukaryota</taxon>
        <taxon>Fungi</taxon>
        <taxon>Dikarya</taxon>
        <taxon>Ascomycota</taxon>
        <taxon>Pezizomycotina</taxon>
        <taxon>Sordariomycetes</taxon>
        <taxon>Sordariomycetidae</taxon>
        <taxon>Sordariales</taxon>
        <taxon>Podosporaceae</taxon>
        <taxon>Podospora</taxon>
    </lineage>
</organism>
<dbReference type="PROSITE" id="PS00139">
    <property type="entry name" value="THIOL_PROTEASE_CYS"/>
    <property type="match status" value="1"/>
</dbReference>
<sequence>MVPFSTVPRFLPGGRFGLAGRLGDVIQSSFAPKKHHPLLGHGSQLIRREEADAACPSQHTTGSCWLGGGLSLEPPCLHVVSGV</sequence>
<dbReference type="Proteomes" id="UP001326199">
    <property type="component" value="Unassembled WGS sequence"/>
</dbReference>
<dbReference type="EMBL" id="JAFFHB010000001">
    <property type="protein sequence ID" value="KAK4673889.1"/>
    <property type="molecule type" value="Genomic_DNA"/>
</dbReference>
<evidence type="ECO:0000313" key="2">
    <source>
        <dbReference type="Proteomes" id="UP001326199"/>
    </source>
</evidence>
<proteinExistence type="predicted"/>
<keyword evidence="2" id="KW-1185">Reference proteome</keyword>
<evidence type="ECO:0000313" key="1">
    <source>
        <dbReference type="EMBL" id="KAK4673889.1"/>
    </source>
</evidence>
<dbReference type="GeneID" id="87925310"/>
<accession>A0ABR0I0Y4</accession>
<dbReference type="InterPro" id="IPR000169">
    <property type="entry name" value="Pept_cys_AS"/>
</dbReference>